<dbReference type="SUPFAM" id="SSF55811">
    <property type="entry name" value="Nudix"/>
    <property type="match status" value="1"/>
</dbReference>
<dbReference type="Proteomes" id="UP000286997">
    <property type="component" value="Unassembled WGS sequence"/>
</dbReference>
<evidence type="ECO:0000256" key="2">
    <source>
        <dbReference type="ARBA" id="ARBA00022801"/>
    </source>
</evidence>
<comment type="caution">
    <text evidence="5">The sequence shown here is derived from an EMBL/GenBank/DDBJ whole genome shotgun (WGS) entry which is preliminary data.</text>
</comment>
<protein>
    <submittedName>
        <fullName evidence="5">NUDIX domain-containing protein</fullName>
    </submittedName>
</protein>
<dbReference type="GO" id="GO:0016787">
    <property type="term" value="F:hydrolase activity"/>
    <property type="evidence" value="ECO:0007669"/>
    <property type="project" value="UniProtKB-KW"/>
</dbReference>
<keyword evidence="2" id="KW-0378">Hydrolase</keyword>
<keyword evidence="6" id="KW-1185">Reference proteome</keyword>
<evidence type="ECO:0000313" key="6">
    <source>
        <dbReference type="Proteomes" id="UP000286997"/>
    </source>
</evidence>
<comment type="cofactor">
    <cofactor evidence="1">
        <name>Mg(2+)</name>
        <dbReference type="ChEBI" id="CHEBI:18420"/>
    </cofactor>
</comment>
<dbReference type="PANTHER" id="PTHR43046:SF12">
    <property type="entry name" value="GDP-MANNOSE MANNOSYL HYDROLASE"/>
    <property type="match status" value="1"/>
</dbReference>
<dbReference type="EMBL" id="SACP01000003">
    <property type="protein sequence ID" value="RVU20788.1"/>
    <property type="molecule type" value="Genomic_DNA"/>
</dbReference>
<evidence type="ECO:0000256" key="1">
    <source>
        <dbReference type="ARBA" id="ARBA00001946"/>
    </source>
</evidence>
<keyword evidence="3" id="KW-0460">Magnesium</keyword>
<feature type="domain" description="Nudix hydrolase" evidence="4">
    <location>
        <begin position="22"/>
        <end position="149"/>
    </location>
</feature>
<dbReference type="Pfam" id="PF00293">
    <property type="entry name" value="NUDIX"/>
    <property type="match status" value="1"/>
</dbReference>
<gene>
    <name evidence="5" type="ORF">EOE48_04915</name>
</gene>
<evidence type="ECO:0000256" key="3">
    <source>
        <dbReference type="ARBA" id="ARBA00022842"/>
    </source>
</evidence>
<dbReference type="AlphaFoldDB" id="A0A437PES5"/>
<evidence type="ECO:0000313" key="5">
    <source>
        <dbReference type="EMBL" id="RVU20788.1"/>
    </source>
</evidence>
<dbReference type="PROSITE" id="PS51462">
    <property type="entry name" value="NUDIX"/>
    <property type="match status" value="1"/>
</dbReference>
<dbReference type="PANTHER" id="PTHR43046">
    <property type="entry name" value="GDP-MANNOSE MANNOSYL HYDROLASE"/>
    <property type="match status" value="1"/>
</dbReference>
<organism evidence="5 6">
    <name type="scientific">Methylobacterium oryzihabitans</name>
    <dbReference type="NCBI Taxonomy" id="2499852"/>
    <lineage>
        <taxon>Bacteria</taxon>
        <taxon>Pseudomonadati</taxon>
        <taxon>Pseudomonadota</taxon>
        <taxon>Alphaproteobacteria</taxon>
        <taxon>Hyphomicrobiales</taxon>
        <taxon>Methylobacteriaceae</taxon>
        <taxon>Methylobacterium</taxon>
    </lineage>
</organism>
<proteinExistence type="predicted"/>
<name>A0A437PES5_9HYPH</name>
<dbReference type="CDD" id="cd04680">
    <property type="entry name" value="NUDIX_Hydrolase"/>
    <property type="match status" value="1"/>
</dbReference>
<dbReference type="InterPro" id="IPR015797">
    <property type="entry name" value="NUDIX_hydrolase-like_dom_sf"/>
</dbReference>
<reference evidence="5 6" key="1">
    <citation type="submission" date="2019-01" db="EMBL/GenBank/DDBJ databases">
        <authorList>
            <person name="Chen W.-M."/>
        </authorList>
    </citation>
    <scope>NUCLEOTIDE SEQUENCE [LARGE SCALE GENOMIC DNA]</scope>
    <source>
        <strain evidence="5 6">TER-1</strain>
    </source>
</reference>
<accession>A0A437PES5</accession>
<dbReference type="OrthoDB" id="9800065at2"/>
<dbReference type="Gene3D" id="3.90.79.10">
    <property type="entry name" value="Nucleoside Triphosphate Pyrophosphohydrolase"/>
    <property type="match status" value="1"/>
</dbReference>
<evidence type="ECO:0000259" key="4">
    <source>
        <dbReference type="PROSITE" id="PS51462"/>
    </source>
</evidence>
<dbReference type="InterPro" id="IPR000086">
    <property type="entry name" value="NUDIX_hydrolase_dom"/>
</dbReference>
<sequence length="157" mass="17267">MRRRSQRLLMRGAHLVWRVSRGMTLGVRGAAIDPEGRVCLIRHTYLPGWYLPGGGVEPGETAVEALTREFAEEAEVVLDPAVAPVLHGFYLNDRATARDHVALYVARAFTVRAPKRPDREIAEAGFFPLDALPEGTTPATRARLAEITAGTPPATRW</sequence>